<keyword evidence="1" id="KW-1133">Transmembrane helix</keyword>
<comment type="caution">
    <text evidence="2">The sequence shown here is derived from an EMBL/GenBank/DDBJ whole genome shotgun (WGS) entry which is preliminary data.</text>
</comment>
<accession>A0A0J9C176</accession>
<evidence type="ECO:0000313" key="2">
    <source>
        <dbReference type="EMBL" id="KMW18194.1"/>
    </source>
</evidence>
<name>A0A0J9C176_9FIRM</name>
<organism evidence="2 3">
    <name type="scientific">[Clostridium] citroniae WAL-19142</name>
    <dbReference type="NCBI Taxonomy" id="742734"/>
    <lineage>
        <taxon>Bacteria</taxon>
        <taxon>Bacillati</taxon>
        <taxon>Bacillota</taxon>
        <taxon>Clostridia</taxon>
        <taxon>Lachnospirales</taxon>
        <taxon>Lachnospiraceae</taxon>
        <taxon>Enterocloster</taxon>
    </lineage>
</organism>
<reference evidence="2 3" key="1">
    <citation type="submission" date="2011-04" db="EMBL/GenBank/DDBJ databases">
        <title>The Genome Sequence of Clostridium citroniae WAL-19142.</title>
        <authorList>
            <consortium name="The Broad Institute Genome Sequencing Platform"/>
            <person name="Earl A."/>
            <person name="Ward D."/>
            <person name="Feldgarden M."/>
            <person name="Gevers D."/>
            <person name="Warren Y.A."/>
            <person name="Tyrrell K.L."/>
            <person name="Citron D.M."/>
            <person name="Goldstein E.J."/>
            <person name="Daigneault M."/>
            <person name="Allen-Vercoe E."/>
            <person name="Young S.K."/>
            <person name="Zeng Q."/>
            <person name="Gargeya S."/>
            <person name="Fitzgerald M."/>
            <person name="Haas B."/>
            <person name="Abouelleil A."/>
            <person name="Alvarado L."/>
            <person name="Arachchi H.M."/>
            <person name="Berlin A."/>
            <person name="Brown A."/>
            <person name="Chapman S.B."/>
            <person name="Chen Z."/>
            <person name="Dunbar C."/>
            <person name="Freedman E."/>
            <person name="Gearin G."/>
            <person name="Gellesch M."/>
            <person name="Goldberg J."/>
            <person name="Griggs A."/>
            <person name="Gujja S."/>
            <person name="Heilman E.R."/>
            <person name="Heiman D."/>
            <person name="Howarth C."/>
            <person name="Larson L."/>
            <person name="Lui A."/>
            <person name="MacDonald P.J."/>
            <person name="Mehta T."/>
            <person name="Montmayeur A."/>
            <person name="Murphy C."/>
            <person name="Neiman D."/>
            <person name="Pearson M."/>
            <person name="Priest M."/>
            <person name="Roberts A."/>
            <person name="Saif S."/>
            <person name="Shea T."/>
            <person name="Shenoy N."/>
            <person name="Sisk P."/>
            <person name="Stolte C."/>
            <person name="Sykes S."/>
            <person name="White J."/>
            <person name="Yandava C."/>
            <person name="Wortman J."/>
            <person name="Nusbaum C."/>
            <person name="Birren B."/>
        </authorList>
    </citation>
    <scope>NUCLEOTIDE SEQUENCE [LARGE SCALE GENOMIC DNA]</scope>
    <source>
        <strain evidence="2 3">WAL-19142</strain>
    </source>
</reference>
<protein>
    <submittedName>
        <fullName evidence="2">Uncharacterized protein</fullName>
    </submittedName>
</protein>
<dbReference type="EMBL" id="ADLK01000024">
    <property type="protein sequence ID" value="KMW18194.1"/>
    <property type="molecule type" value="Genomic_DNA"/>
</dbReference>
<dbReference type="PATRIC" id="fig|742734.4.peg.3325"/>
<feature type="transmembrane region" description="Helical" evidence="1">
    <location>
        <begin position="20"/>
        <end position="47"/>
    </location>
</feature>
<dbReference type="Proteomes" id="UP000037392">
    <property type="component" value="Unassembled WGS sequence"/>
</dbReference>
<dbReference type="AlphaFoldDB" id="A0A0J9C176"/>
<gene>
    <name evidence="2" type="ORF">HMPREF9470_03104</name>
</gene>
<sequence>MVERLKKILNSEKAMTIVNFLFLLSLIISNQGIIFIACIVWIAYLFYSMKRTSSKGLKVINGLFIVFAGVMIAVNLYFMLRY</sequence>
<proteinExistence type="predicted"/>
<feature type="transmembrane region" description="Helical" evidence="1">
    <location>
        <begin position="59"/>
        <end position="80"/>
    </location>
</feature>
<keyword evidence="1" id="KW-0472">Membrane</keyword>
<evidence type="ECO:0000256" key="1">
    <source>
        <dbReference type="SAM" id="Phobius"/>
    </source>
</evidence>
<keyword evidence="1" id="KW-0812">Transmembrane</keyword>
<evidence type="ECO:0000313" key="3">
    <source>
        <dbReference type="Proteomes" id="UP000037392"/>
    </source>
</evidence>